<dbReference type="InParanoid" id="E4UVX0"/>
<evidence type="ECO:0000313" key="2">
    <source>
        <dbReference type="Proteomes" id="UP000002669"/>
    </source>
</evidence>
<name>E4UVX0_ARTGP</name>
<dbReference type="STRING" id="535722.E4UVX0"/>
<keyword evidence="2" id="KW-1185">Reference proteome</keyword>
<proteinExistence type="predicted"/>
<protein>
    <submittedName>
        <fullName evidence="1">Uncharacterized protein</fullName>
    </submittedName>
</protein>
<organism evidence="2">
    <name type="scientific">Arthroderma gypseum (strain ATCC MYA-4604 / CBS 118893)</name>
    <name type="common">Microsporum gypseum</name>
    <dbReference type="NCBI Taxonomy" id="535722"/>
    <lineage>
        <taxon>Eukaryota</taxon>
        <taxon>Fungi</taxon>
        <taxon>Dikarya</taxon>
        <taxon>Ascomycota</taxon>
        <taxon>Pezizomycotina</taxon>
        <taxon>Eurotiomycetes</taxon>
        <taxon>Eurotiomycetidae</taxon>
        <taxon>Onygenales</taxon>
        <taxon>Arthrodermataceae</taxon>
        <taxon>Nannizzia</taxon>
    </lineage>
</organism>
<dbReference type="GeneID" id="10028535"/>
<reference evidence="2" key="1">
    <citation type="journal article" date="2012" name="MBio">
        <title>Comparative genome analysis of Trichophyton rubrum and related dermatophytes reveals candidate genes involved in infection.</title>
        <authorList>
            <person name="Martinez D.A."/>
            <person name="Oliver B.G."/>
            <person name="Graeser Y."/>
            <person name="Goldberg J.M."/>
            <person name="Li W."/>
            <person name="Martinez-Rossi N.M."/>
            <person name="Monod M."/>
            <person name="Shelest E."/>
            <person name="Barton R.C."/>
            <person name="Birch E."/>
            <person name="Brakhage A.A."/>
            <person name="Chen Z."/>
            <person name="Gurr S.J."/>
            <person name="Heiman D."/>
            <person name="Heitman J."/>
            <person name="Kosti I."/>
            <person name="Rossi A."/>
            <person name="Saif S."/>
            <person name="Samalova M."/>
            <person name="Saunders C.W."/>
            <person name="Shea T."/>
            <person name="Summerbell R.C."/>
            <person name="Xu J."/>
            <person name="Young S."/>
            <person name="Zeng Q."/>
            <person name="Birren B.W."/>
            <person name="Cuomo C.A."/>
            <person name="White T.C."/>
        </authorList>
    </citation>
    <scope>NUCLEOTIDE SEQUENCE [LARGE SCALE GENOMIC DNA]</scope>
    <source>
        <strain evidence="2">ATCC MYA-4604 / CBS 118893</strain>
    </source>
</reference>
<dbReference type="OrthoDB" id="4196034at2759"/>
<gene>
    <name evidence="1" type="ORF">MGYG_09056</name>
</gene>
<dbReference type="Proteomes" id="UP000002669">
    <property type="component" value="Unassembled WGS sequence"/>
</dbReference>
<dbReference type="EMBL" id="DS989825">
    <property type="protein sequence ID" value="EFR01631.1"/>
    <property type="molecule type" value="Genomic_DNA"/>
</dbReference>
<dbReference type="VEuPathDB" id="FungiDB:MGYG_09056"/>
<sequence>MSYRILETLTKRAPSWGWVIYRCSYKDEKLWTNFLSEWDNAIHESIFPIEEEKYLPLMDLKIVEDPSLEGASKESICERHYAWVKSEGCAVDWTKRHSEENNWFPSPRYQFAVQVDRAALLSASVYRGKPPGDSVGKSYANLLFATKYMGNEGAGERSGDRPWVNNRWWMKSELYGLPVYAYHELTTTKRWYWVYQEPPRIAGPHGDDYP</sequence>
<evidence type="ECO:0000313" key="1">
    <source>
        <dbReference type="EMBL" id="EFR01631.1"/>
    </source>
</evidence>
<accession>E4UVX0</accession>
<dbReference type="HOGENOM" id="CLU_072615_5_0_1"/>
<dbReference type="AlphaFoldDB" id="E4UVX0"/>
<dbReference type="RefSeq" id="XP_003172042.1">
    <property type="nucleotide sequence ID" value="XM_003171994.1"/>
</dbReference>